<keyword evidence="4 7" id="KW-0812">Transmembrane</keyword>
<keyword evidence="6 7" id="KW-0472">Membrane</keyword>
<comment type="similarity">
    <text evidence="2">Belongs to the concentrative nucleoside transporter (CNT) (TC 2.A.41) family.</text>
</comment>
<evidence type="ECO:0000259" key="9">
    <source>
        <dbReference type="Pfam" id="PF07662"/>
    </source>
</evidence>
<dbReference type="PANTHER" id="PTHR10590:SF4">
    <property type="entry name" value="SOLUTE CARRIER FAMILY 28 MEMBER 3"/>
    <property type="match status" value="1"/>
</dbReference>
<feature type="transmembrane region" description="Helical" evidence="7">
    <location>
        <begin position="301"/>
        <end position="321"/>
    </location>
</feature>
<name>A0A840A368_9CAUL</name>
<dbReference type="InterPro" id="IPR002668">
    <property type="entry name" value="CNT_N_dom"/>
</dbReference>
<evidence type="ECO:0000256" key="7">
    <source>
        <dbReference type="SAM" id="Phobius"/>
    </source>
</evidence>
<dbReference type="InterPro" id="IPR008276">
    <property type="entry name" value="C_nuclsd_transpt"/>
</dbReference>
<dbReference type="Pfam" id="PF07670">
    <property type="entry name" value="Gate"/>
    <property type="match status" value="1"/>
</dbReference>
<dbReference type="GO" id="GO:0015293">
    <property type="term" value="F:symporter activity"/>
    <property type="evidence" value="ECO:0007669"/>
    <property type="project" value="TreeGrafter"/>
</dbReference>
<feature type="transmembrane region" description="Helical" evidence="7">
    <location>
        <begin position="327"/>
        <end position="349"/>
    </location>
</feature>
<evidence type="ECO:0000256" key="4">
    <source>
        <dbReference type="ARBA" id="ARBA00022692"/>
    </source>
</evidence>
<dbReference type="GO" id="GO:0005886">
    <property type="term" value="C:plasma membrane"/>
    <property type="evidence" value="ECO:0007669"/>
    <property type="project" value="UniProtKB-SubCell"/>
</dbReference>
<feature type="transmembrane region" description="Helical" evidence="7">
    <location>
        <begin position="65"/>
        <end position="85"/>
    </location>
</feature>
<evidence type="ECO:0000256" key="1">
    <source>
        <dbReference type="ARBA" id="ARBA00004651"/>
    </source>
</evidence>
<feature type="domain" description="Concentrative nucleoside transporter N-terminal" evidence="8">
    <location>
        <begin position="12"/>
        <end position="84"/>
    </location>
</feature>
<dbReference type="Proteomes" id="UP000530564">
    <property type="component" value="Unassembled WGS sequence"/>
</dbReference>
<dbReference type="Pfam" id="PF01773">
    <property type="entry name" value="Nucleos_tra2_N"/>
    <property type="match status" value="1"/>
</dbReference>
<feature type="domain" description="Nucleoside transporter/FeoB GTPase Gate" evidence="10">
    <location>
        <begin position="103"/>
        <end position="202"/>
    </location>
</feature>
<dbReference type="PANTHER" id="PTHR10590">
    <property type="entry name" value="SODIUM/NUCLEOSIDE COTRANSPORTER"/>
    <property type="match status" value="1"/>
</dbReference>
<feature type="transmembrane region" description="Helical" evidence="7">
    <location>
        <begin position="267"/>
        <end position="289"/>
    </location>
</feature>
<dbReference type="GO" id="GO:0005337">
    <property type="term" value="F:nucleoside transmembrane transporter activity"/>
    <property type="evidence" value="ECO:0007669"/>
    <property type="project" value="InterPro"/>
</dbReference>
<sequence>MFRPENAQSLAGLGFVIAVCWALSENKKAFPWRLALGSVAVQIGLILLLFGLPGAQAVIETINRGVDGLAAATATGTQFVFGYMGGGEQPYEVTNSGALFVFAFQVLPLILVISALSALLWHWGILKWITRGFGLLFQKTMGLGGASALAVAVNIFLGMIESPIVIRAYLDKLTRSELFLMMVVGLATVAGSTMVAYATILKTVLPNAAAHVLVASIISAPAGILLAKIMIPEKPGQGGLYADYSSLLKYDSSIDAISKGTMDGLTVVLNISAILIVFVAFVAIGNALLSVLPVVGGEPITIERILGLVFSPLAWAMGVHWDEALKAGYLLGVKLMLTEFIAFIQLGSVPAGEMTERTRMILTYALCGFANVGSVGITVTGMGVLMPERRNEIIGMVWKALIAGFLATCMTGALVGAMPRELFGQ</sequence>
<proteinExistence type="inferred from homology"/>
<gene>
    <name evidence="11" type="ORF">GGQ61_002600</name>
</gene>
<comment type="caution">
    <text evidence="11">The sequence shown here is derived from an EMBL/GenBank/DDBJ whole genome shotgun (WGS) entry which is preliminary data.</text>
</comment>
<feature type="transmembrane region" description="Helical" evidence="7">
    <location>
        <begin position="97"/>
        <end position="121"/>
    </location>
</feature>
<feature type="transmembrane region" description="Helical" evidence="7">
    <location>
        <begin position="32"/>
        <end position="53"/>
    </location>
</feature>
<evidence type="ECO:0000259" key="8">
    <source>
        <dbReference type="Pfam" id="PF01773"/>
    </source>
</evidence>
<feature type="transmembrane region" description="Helical" evidence="7">
    <location>
        <begin position="178"/>
        <end position="200"/>
    </location>
</feature>
<dbReference type="AlphaFoldDB" id="A0A840A368"/>
<dbReference type="EMBL" id="JACIDK010000003">
    <property type="protein sequence ID" value="MBB3891872.1"/>
    <property type="molecule type" value="Genomic_DNA"/>
</dbReference>
<organism evidence="11 12">
    <name type="scientific">Phenylobacterium haematophilum</name>
    <dbReference type="NCBI Taxonomy" id="98513"/>
    <lineage>
        <taxon>Bacteria</taxon>
        <taxon>Pseudomonadati</taxon>
        <taxon>Pseudomonadota</taxon>
        <taxon>Alphaproteobacteria</taxon>
        <taxon>Caulobacterales</taxon>
        <taxon>Caulobacteraceae</taxon>
        <taxon>Phenylobacterium</taxon>
    </lineage>
</organism>
<dbReference type="InterPro" id="IPR011642">
    <property type="entry name" value="Gate_dom"/>
</dbReference>
<comment type="subcellular location">
    <subcellularLocation>
        <location evidence="1">Cell membrane</location>
        <topology evidence="1">Multi-pass membrane protein</topology>
    </subcellularLocation>
</comment>
<dbReference type="RefSeq" id="WP_183773370.1">
    <property type="nucleotide sequence ID" value="NZ_JACIDK010000003.1"/>
</dbReference>
<evidence type="ECO:0000256" key="5">
    <source>
        <dbReference type="ARBA" id="ARBA00022989"/>
    </source>
</evidence>
<accession>A0A840A368</accession>
<feature type="domain" description="Concentrative nucleoside transporter C-terminal" evidence="9">
    <location>
        <begin position="211"/>
        <end position="416"/>
    </location>
</feature>
<evidence type="ECO:0000256" key="3">
    <source>
        <dbReference type="ARBA" id="ARBA00022475"/>
    </source>
</evidence>
<dbReference type="InterPro" id="IPR011657">
    <property type="entry name" value="CNT_C_dom"/>
</dbReference>
<feature type="transmembrane region" description="Helical" evidence="7">
    <location>
        <begin position="142"/>
        <end position="166"/>
    </location>
</feature>
<feature type="transmembrane region" description="Helical" evidence="7">
    <location>
        <begin position="361"/>
        <end position="385"/>
    </location>
</feature>
<keyword evidence="5 7" id="KW-1133">Transmembrane helix</keyword>
<keyword evidence="12" id="KW-1185">Reference proteome</keyword>
<evidence type="ECO:0000313" key="11">
    <source>
        <dbReference type="EMBL" id="MBB3891872.1"/>
    </source>
</evidence>
<feature type="transmembrane region" description="Helical" evidence="7">
    <location>
        <begin position="212"/>
        <end position="231"/>
    </location>
</feature>
<evidence type="ECO:0000256" key="6">
    <source>
        <dbReference type="ARBA" id="ARBA00023136"/>
    </source>
</evidence>
<feature type="transmembrane region" description="Helical" evidence="7">
    <location>
        <begin position="397"/>
        <end position="417"/>
    </location>
</feature>
<evidence type="ECO:0000256" key="2">
    <source>
        <dbReference type="ARBA" id="ARBA00009033"/>
    </source>
</evidence>
<keyword evidence="3" id="KW-1003">Cell membrane</keyword>
<protein>
    <submittedName>
        <fullName evidence="11">CNT family concentrative nucleoside transporter</fullName>
    </submittedName>
</protein>
<reference evidence="11 12" key="1">
    <citation type="submission" date="2020-08" db="EMBL/GenBank/DDBJ databases">
        <title>Genomic Encyclopedia of Type Strains, Phase IV (KMG-IV): sequencing the most valuable type-strain genomes for metagenomic binning, comparative biology and taxonomic classification.</title>
        <authorList>
            <person name="Goeker M."/>
        </authorList>
    </citation>
    <scope>NUCLEOTIDE SEQUENCE [LARGE SCALE GENOMIC DNA]</scope>
    <source>
        <strain evidence="11 12">DSM 21793</strain>
    </source>
</reference>
<evidence type="ECO:0000313" key="12">
    <source>
        <dbReference type="Proteomes" id="UP000530564"/>
    </source>
</evidence>
<dbReference type="Pfam" id="PF07662">
    <property type="entry name" value="Nucleos_tra2_C"/>
    <property type="match status" value="1"/>
</dbReference>
<evidence type="ECO:0000259" key="10">
    <source>
        <dbReference type="Pfam" id="PF07670"/>
    </source>
</evidence>